<gene>
    <name evidence="1" type="ORF">BJX68DRAFT_59378</name>
</gene>
<evidence type="ECO:0000313" key="1">
    <source>
        <dbReference type="EMBL" id="KAL2852127.1"/>
    </source>
</evidence>
<organism evidence="1 2">
    <name type="scientific">Aspergillus pseudodeflectus</name>
    <dbReference type="NCBI Taxonomy" id="176178"/>
    <lineage>
        <taxon>Eukaryota</taxon>
        <taxon>Fungi</taxon>
        <taxon>Dikarya</taxon>
        <taxon>Ascomycota</taxon>
        <taxon>Pezizomycotina</taxon>
        <taxon>Eurotiomycetes</taxon>
        <taxon>Eurotiomycetidae</taxon>
        <taxon>Eurotiales</taxon>
        <taxon>Aspergillaceae</taxon>
        <taxon>Aspergillus</taxon>
        <taxon>Aspergillus subgen. Nidulantes</taxon>
    </lineage>
</organism>
<sequence>MGWGGIFLRCLSIVMGTFGQVYFSFVQTFSSFCRVAFLFLGLEDRRHLRLQVVTVRVRTKSSGSTPRIQALSGVSNHSRLRFSRLPPSEVGIRDSLTRNSDLSPWTVKRPIICSIAVKAEIGRRPSDKGPVKNKEKIKDKHPELERRTVPGLARLEDRRVDKSLARQSCTPIPFLPVRGTVLREVGVV</sequence>
<accession>A0ABR4KIM5</accession>
<keyword evidence="2" id="KW-1185">Reference proteome</keyword>
<dbReference type="EMBL" id="JBFXLR010000016">
    <property type="protein sequence ID" value="KAL2852127.1"/>
    <property type="molecule type" value="Genomic_DNA"/>
</dbReference>
<dbReference type="Proteomes" id="UP001610444">
    <property type="component" value="Unassembled WGS sequence"/>
</dbReference>
<protein>
    <submittedName>
        <fullName evidence="1">Uncharacterized protein</fullName>
    </submittedName>
</protein>
<reference evidence="1 2" key="1">
    <citation type="submission" date="2024-07" db="EMBL/GenBank/DDBJ databases">
        <title>Section-level genome sequencing and comparative genomics of Aspergillus sections Usti and Cavernicolus.</title>
        <authorList>
            <consortium name="Lawrence Berkeley National Laboratory"/>
            <person name="Nybo J.L."/>
            <person name="Vesth T.C."/>
            <person name="Theobald S."/>
            <person name="Frisvad J.C."/>
            <person name="Larsen T.O."/>
            <person name="Kjaerboelling I."/>
            <person name="Rothschild-Mancinelli K."/>
            <person name="Lyhne E.K."/>
            <person name="Kogle M.E."/>
            <person name="Barry K."/>
            <person name="Clum A."/>
            <person name="Na H."/>
            <person name="Ledsgaard L."/>
            <person name="Lin J."/>
            <person name="Lipzen A."/>
            <person name="Kuo A."/>
            <person name="Riley R."/>
            <person name="Mondo S."/>
            <person name="LaButti K."/>
            <person name="Haridas S."/>
            <person name="Pangalinan J."/>
            <person name="Salamov A.A."/>
            <person name="Simmons B.A."/>
            <person name="Magnuson J.K."/>
            <person name="Chen J."/>
            <person name="Drula E."/>
            <person name="Henrissat B."/>
            <person name="Wiebenga A."/>
            <person name="Lubbers R.J."/>
            <person name="Gomes A.C."/>
            <person name="Macurrencykelacurrency M.R."/>
            <person name="Stajich J."/>
            <person name="Grigoriev I.V."/>
            <person name="Mortensen U.H."/>
            <person name="De vries R.P."/>
            <person name="Baker S.E."/>
            <person name="Andersen M.R."/>
        </authorList>
    </citation>
    <scope>NUCLEOTIDE SEQUENCE [LARGE SCALE GENOMIC DNA]</scope>
    <source>
        <strain evidence="1 2">CBS 756.74</strain>
    </source>
</reference>
<dbReference type="GeneID" id="98164627"/>
<proteinExistence type="predicted"/>
<name>A0ABR4KIM5_9EURO</name>
<dbReference type="RefSeq" id="XP_070900130.1">
    <property type="nucleotide sequence ID" value="XM_071049463.1"/>
</dbReference>
<evidence type="ECO:0000313" key="2">
    <source>
        <dbReference type="Proteomes" id="UP001610444"/>
    </source>
</evidence>
<comment type="caution">
    <text evidence="1">The sequence shown here is derived from an EMBL/GenBank/DDBJ whole genome shotgun (WGS) entry which is preliminary data.</text>
</comment>